<name>A0A0C3H0E9_OIDMZ</name>
<dbReference type="InParanoid" id="A0A0C3H0E9"/>
<feature type="signal peptide" evidence="1">
    <location>
        <begin position="1"/>
        <end position="27"/>
    </location>
</feature>
<dbReference type="PANTHER" id="PTHR37315">
    <property type="entry name" value="UPF0311 PROTEIN BLR7842"/>
    <property type="match status" value="1"/>
</dbReference>
<evidence type="ECO:0000313" key="2">
    <source>
        <dbReference type="EMBL" id="KIM96874.1"/>
    </source>
</evidence>
<dbReference type="PANTHER" id="PTHR37315:SF1">
    <property type="entry name" value="UPF0311 PROTEIN BLR7842"/>
    <property type="match status" value="1"/>
</dbReference>
<proteinExistence type="predicted"/>
<evidence type="ECO:0000256" key="1">
    <source>
        <dbReference type="SAM" id="SignalP"/>
    </source>
</evidence>
<dbReference type="Gene3D" id="2.40.160.20">
    <property type="match status" value="1"/>
</dbReference>
<evidence type="ECO:0000313" key="3">
    <source>
        <dbReference type="Proteomes" id="UP000054321"/>
    </source>
</evidence>
<dbReference type="AlphaFoldDB" id="A0A0C3H0E9"/>
<feature type="chain" id="PRO_5002164812" evidence="1">
    <location>
        <begin position="28"/>
        <end position="187"/>
    </location>
</feature>
<organism evidence="2 3">
    <name type="scientific">Oidiodendron maius (strain Zn)</name>
    <dbReference type="NCBI Taxonomy" id="913774"/>
    <lineage>
        <taxon>Eukaryota</taxon>
        <taxon>Fungi</taxon>
        <taxon>Dikarya</taxon>
        <taxon>Ascomycota</taxon>
        <taxon>Pezizomycotina</taxon>
        <taxon>Leotiomycetes</taxon>
        <taxon>Leotiomycetes incertae sedis</taxon>
        <taxon>Myxotrichaceae</taxon>
        <taxon>Oidiodendron</taxon>
    </lineage>
</organism>
<accession>A0A0C3H0E9</accession>
<dbReference type="HOGENOM" id="CLU_096872_2_0_1"/>
<keyword evidence="3" id="KW-1185">Reference proteome</keyword>
<protein>
    <submittedName>
        <fullName evidence="2">Uncharacterized protein</fullName>
    </submittedName>
</protein>
<reference evidence="2 3" key="1">
    <citation type="submission" date="2014-04" db="EMBL/GenBank/DDBJ databases">
        <authorList>
            <consortium name="DOE Joint Genome Institute"/>
            <person name="Kuo A."/>
            <person name="Martino E."/>
            <person name="Perotto S."/>
            <person name="Kohler A."/>
            <person name="Nagy L.G."/>
            <person name="Floudas D."/>
            <person name="Copeland A."/>
            <person name="Barry K.W."/>
            <person name="Cichocki N."/>
            <person name="Veneault-Fourrey C."/>
            <person name="LaButti K."/>
            <person name="Lindquist E.A."/>
            <person name="Lipzen A."/>
            <person name="Lundell T."/>
            <person name="Morin E."/>
            <person name="Murat C."/>
            <person name="Sun H."/>
            <person name="Tunlid A."/>
            <person name="Henrissat B."/>
            <person name="Grigoriev I.V."/>
            <person name="Hibbett D.S."/>
            <person name="Martin F."/>
            <person name="Nordberg H.P."/>
            <person name="Cantor M.N."/>
            <person name="Hua S.X."/>
        </authorList>
    </citation>
    <scope>NUCLEOTIDE SEQUENCE [LARGE SCALE GENOMIC DNA]</scope>
    <source>
        <strain evidence="2 3">Zn</strain>
    </source>
</reference>
<gene>
    <name evidence="2" type="ORF">OIDMADRAFT_32773</name>
</gene>
<dbReference type="Pfam" id="PF11578">
    <property type="entry name" value="DUF3237"/>
    <property type="match status" value="1"/>
</dbReference>
<dbReference type="EMBL" id="KN832883">
    <property type="protein sequence ID" value="KIM96874.1"/>
    <property type="molecule type" value="Genomic_DNA"/>
</dbReference>
<sequence length="187" mass="20444">MAANTLFSSFILLVTMIFVQIASSAQANIEHSLMAPNATFFATVHLQIQDFIMVGRGPLGIRIIASLAGGNITGPNLEGMFIRESVIVLPGGDWLLQDPASNVYTIDARYEIRTTDGESIYVTGSGFSADLNLTSGQLPSKLYERNIFETGSKKYYWLNNIMTMGVVTLTDGNVVTTQVWQIGWPTL</sequence>
<reference evidence="3" key="2">
    <citation type="submission" date="2015-01" db="EMBL/GenBank/DDBJ databases">
        <title>Evolutionary Origins and Diversification of the Mycorrhizal Mutualists.</title>
        <authorList>
            <consortium name="DOE Joint Genome Institute"/>
            <consortium name="Mycorrhizal Genomics Consortium"/>
            <person name="Kohler A."/>
            <person name="Kuo A."/>
            <person name="Nagy L.G."/>
            <person name="Floudas D."/>
            <person name="Copeland A."/>
            <person name="Barry K.W."/>
            <person name="Cichocki N."/>
            <person name="Veneault-Fourrey C."/>
            <person name="LaButti K."/>
            <person name="Lindquist E.A."/>
            <person name="Lipzen A."/>
            <person name="Lundell T."/>
            <person name="Morin E."/>
            <person name="Murat C."/>
            <person name="Riley R."/>
            <person name="Ohm R."/>
            <person name="Sun H."/>
            <person name="Tunlid A."/>
            <person name="Henrissat B."/>
            <person name="Grigoriev I.V."/>
            <person name="Hibbett D.S."/>
            <person name="Martin F."/>
        </authorList>
    </citation>
    <scope>NUCLEOTIDE SEQUENCE [LARGE SCALE GENOMIC DNA]</scope>
    <source>
        <strain evidence="3">Zn</strain>
    </source>
</reference>
<dbReference type="Proteomes" id="UP000054321">
    <property type="component" value="Unassembled WGS sequence"/>
</dbReference>
<dbReference type="STRING" id="913774.A0A0C3H0E9"/>
<keyword evidence="1" id="KW-0732">Signal</keyword>
<dbReference type="OrthoDB" id="2544694at2759"/>
<dbReference type="InterPro" id="IPR020915">
    <property type="entry name" value="UPF0311"/>
</dbReference>